<sequence>MWSAPLPARGRKDGSVFRHPGDAFSWGDLPGHILLEKRVCESPKGTLLDSSPAGMEWGGEELTAYHEENAKGLI</sequence>
<evidence type="ECO:0000313" key="1">
    <source>
        <dbReference type="EMBL" id="KAH8008001.1"/>
    </source>
</evidence>
<proteinExistence type="predicted"/>
<evidence type="ECO:0000313" key="2">
    <source>
        <dbReference type="Proteomes" id="UP000827872"/>
    </source>
</evidence>
<name>A0ACB8FS53_9SAUR</name>
<reference evidence="1" key="1">
    <citation type="submission" date="2021-08" db="EMBL/GenBank/DDBJ databases">
        <title>The first chromosome-level gecko genome reveals the dynamic sex chromosomes of Neotropical dwarf geckos (Sphaerodactylidae: Sphaerodactylus).</title>
        <authorList>
            <person name="Pinto B.J."/>
            <person name="Keating S.E."/>
            <person name="Gamble T."/>
        </authorList>
    </citation>
    <scope>NUCLEOTIDE SEQUENCE</scope>
    <source>
        <strain evidence="1">TG3544</strain>
    </source>
</reference>
<protein>
    <submittedName>
        <fullName evidence="1">Uncharacterized protein</fullName>
    </submittedName>
</protein>
<dbReference type="EMBL" id="CM037619">
    <property type="protein sequence ID" value="KAH8008001.1"/>
    <property type="molecule type" value="Genomic_DNA"/>
</dbReference>
<organism evidence="1 2">
    <name type="scientific">Sphaerodactylus townsendi</name>
    <dbReference type="NCBI Taxonomy" id="933632"/>
    <lineage>
        <taxon>Eukaryota</taxon>
        <taxon>Metazoa</taxon>
        <taxon>Chordata</taxon>
        <taxon>Craniata</taxon>
        <taxon>Vertebrata</taxon>
        <taxon>Euteleostomi</taxon>
        <taxon>Lepidosauria</taxon>
        <taxon>Squamata</taxon>
        <taxon>Bifurcata</taxon>
        <taxon>Gekkota</taxon>
        <taxon>Sphaerodactylidae</taxon>
        <taxon>Sphaerodactylus</taxon>
    </lineage>
</organism>
<accession>A0ACB8FS53</accession>
<gene>
    <name evidence="1" type="ORF">K3G42_027020</name>
</gene>
<dbReference type="Proteomes" id="UP000827872">
    <property type="component" value="Linkage Group LG06"/>
</dbReference>
<comment type="caution">
    <text evidence="1">The sequence shown here is derived from an EMBL/GenBank/DDBJ whole genome shotgun (WGS) entry which is preliminary data.</text>
</comment>
<keyword evidence="2" id="KW-1185">Reference proteome</keyword>